<dbReference type="AlphaFoldDB" id="A0AAW9QVJ9"/>
<reference evidence="1 2" key="1">
    <citation type="submission" date="2024-01" db="EMBL/GenBank/DDBJ databases">
        <title>Genomic insights into the taxonomy and metabolism of the cyanobacterium Pannus brasiliensis CCIBt3594.</title>
        <authorList>
            <person name="Machado M."/>
            <person name="Botero N.B."/>
            <person name="Andreote A.P.D."/>
            <person name="Feitosa A.M.T."/>
            <person name="Popin R."/>
            <person name="Sivonen K."/>
            <person name="Fiore M.F."/>
        </authorList>
    </citation>
    <scope>NUCLEOTIDE SEQUENCE [LARGE SCALE GENOMIC DNA]</scope>
    <source>
        <strain evidence="1 2">CCIBt3594</strain>
    </source>
</reference>
<proteinExistence type="predicted"/>
<name>A0AAW9QVJ9_9CHRO</name>
<organism evidence="1 2">
    <name type="scientific">Pannus brasiliensis CCIBt3594</name>
    <dbReference type="NCBI Taxonomy" id="1427578"/>
    <lineage>
        <taxon>Bacteria</taxon>
        <taxon>Bacillati</taxon>
        <taxon>Cyanobacteriota</taxon>
        <taxon>Cyanophyceae</taxon>
        <taxon>Oscillatoriophycideae</taxon>
        <taxon>Chroococcales</taxon>
        <taxon>Microcystaceae</taxon>
        <taxon>Pannus</taxon>
    </lineage>
</organism>
<comment type="caution">
    <text evidence="1">The sequence shown here is derived from an EMBL/GenBank/DDBJ whole genome shotgun (WGS) entry which is preliminary data.</text>
</comment>
<evidence type="ECO:0000313" key="1">
    <source>
        <dbReference type="EMBL" id="MEG3439375.1"/>
    </source>
</evidence>
<dbReference type="RefSeq" id="WP_332866861.1">
    <property type="nucleotide sequence ID" value="NZ_JBAFSM010000047.1"/>
</dbReference>
<sequence>MQYSFERLRFHFIEHAVGQVWQEGNATATVIDNLQKELDRGLTEEETDYLRERVRLLCAETDKLIRSRIPHDLPSRHGDIELWGYQQIRTLDPDTYIHHEQPGRADFDNGFALPEGEVWAWNVLYTFTGPYYGIQSDENGQSATRSSDLGSRDLVLQSAAALATFPDCEVLGDLTPDNLDLFTLEADECAAIGRSLQQRQREAIETLSPLAGGDERAATLVNAWQIPLKSAERAGIGQFKRVHSDRV</sequence>
<dbReference type="Proteomes" id="UP001328733">
    <property type="component" value="Unassembled WGS sequence"/>
</dbReference>
<dbReference type="EMBL" id="JBAFSM010000047">
    <property type="protein sequence ID" value="MEG3439375.1"/>
    <property type="molecule type" value="Genomic_DNA"/>
</dbReference>
<evidence type="ECO:0000313" key="2">
    <source>
        <dbReference type="Proteomes" id="UP001328733"/>
    </source>
</evidence>
<accession>A0AAW9QVJ9</accession>
<protein>
    <submittedName>
        <fullName evidence="1">Uncharacterized protein</fullName>
    </submittedName>
</protein>
<gene>
    <name evidence="1" type="ORF">V0288_19770</name>
</gene>
<keyword evidence="2" id="KW-1185">Reference proteome</keyword>